<dbReference type="PROSITE" id="PS50052">
    <property type="entry name" value="GUANYLATE_KINASE_2"/>
    <property type="match status" value="1"/>
</dbReference>
<dbReference type="GO" id="GO:0030054">
    <property type="term" value="C:cell junction"/>
    <property type="evidence" value="ECO:0007669"/>
    <property type="project" value="TreeGrafter"/>
</dbReference>
<dbReference type="GO" id="GO:0043113">
    <property type="term" value="P:receptor clustering"/>
    <property type="evidence" value="ECO:0007669"/>
    <property type="project" value="TreeGrafter"/>
</dbReference>
<dbReference type="Gene3D" id="1.10.287.470">
    <property type="entry name" value="Helix hairpin bin"/>
    <property type="match status" value="1"/>
</dbReference>
<dbReference type="CDD" id="cd00071">
    <property type="entry name" value="GMPK"/>
    <property type="match status" value="1"/>
</dbReference>
<protein>
    <submittedName>
        <fullName evidence="10">Lethal(1)discs large-1 tumor suppressor</fullName>
    </submittedName>
</protein>
<evidence type="ECO:0000256" key="6">
    <source>
        <dbReference type="SAM" id="MobiDB-lite"/>
    </source>
</evidence>
<dbReference type="SUPFAM" id="SSF101288">
    <property type="entry name" value="L27 domain"/>
    <property type="match status" value="1"/>
</dbReference>
<dbReference type="InterPro" id="IPR001452">
    <property type="entry name" value="SH3_domain"/>
</dbReference>
<dbReference type="RefSeq" id="XP_004997111.1">
    <property type="nucleotide sequence ID" value="XM_004997054.1"/>
</dbReference>
<dbReference type="SMART" id="SM00326">
    <property type="entry name" value="SH3"/>
    <property type="match status" value="1"/>
</dbReference>
<feature type="domain" description="PDZ" evidence="9">
    <location>
        <begin position="357"/>
        <end position="447"/>
    </location>
</feature>
<dbReference type="InterPro" id="IPR008144">
    <property type="entry name" value="Guanylate_kin-like_dom"/>
</dbReference>
<evidence type="ECO:0000259" key="7">
    <source>
        <dbReference type="PROSITE" id="PS50002"/>
    </source>
</evidence>
<dbReference type="InParanoid" id="F2U0X6"/>
<dbReference type="InterPro" id="IPR036892">
    <property type="entry name" value="L27_dom_sf"/>
</dbReference>
<sequence length="801" mass="87856">MAVKKSEAYEALQQLTRLRNATEDESLIEDIDRLTSVMKSKLFIALLEVQDMFEQRFVSGTPGTSAMGSASTQQQRAGRGPSGPSRADLEWEDAFDFGSEGARNDQDGDITSPEFVEEIEEVNLVYGPSGIGISIAGGIDRPFLDNDTSIFVTGLVPGGAAEANGRIFAGDMIMSINGESCENRQHHEIVQMLRNTDNLQIVHHPQQAPPEPTPIDLQRLNGGLGFTIAGGKDTPHVAGDDGIFITKIIDGGAADEDGRLAVGDKIVSVGGKSIVGWKHDDVVQELQASPQVVQLGIEKNAYNKAAEGLSQSLGFKDNPPAKFSKSGTLLSLGTTKPEDGSLPASSAVLRTDHPSRTVHVHPSAKGSLGMAIVGPSSARPTGDNEPSGVFISSITEGGPAQATGDLFEGDQVLSVNGIDMTNATYVQATDIIRANCKSALELVVRANPDVYALYKAKMAKLQKRFVDDRKQRTRNTMPDSICVRALFDYDPGSDTGLTTKEKKKKLLQVHLNDVFIMIEWKANKDWWEVENVNNNDRGWVPSPHRCARSDAAKGGLKKRSRSFRFARCVLCLRLSFSRRRKSKTPTPVTCYEIVEQHQQTPDVIRPVILLGPSKDELTDMLFAEFPELFGSCVPHTTRPPREGEVHGEDYLFTTQEKMAAGIEAGDFIEAGQYLNHLYGTSFASLQDVIREGRVCILDVSAHAIEHLKRKDIHPIVVFVKPASLSVVKQQNPQLDESTARTVFDLADECVFKDFRHQFTQVVVNQDMSQTYHRVVQTIRRQSKEPYWAAAKDQAQLASFVA</sequence>
<dbReference type="EMBL" id="GL832958">
    <property type="protein sequence ID" value="EGD80550.1"/>
    <property type="molecule type" value="Genomic_DNA"/>
</dbReference>
<feature type="domain" description="PDZ" evidence="9">
    <location>
        <begin position="214"/>
        <end position="301"/>
    </location>
</feature>
<dbReference type="GO" id="GO:0097120">
    <property type="term" value="P:receptor localization to synapse"/>
    <property type="evidence" value="ECO:0007669"/>
    <property type="project" value="TreeGrafter"/>
</dbReference>
<evidence type="ECO:0000256" key="2">
    <source>
        <dbReference type="ARBA" id="ARBA00022443"/>
    </source>
</evidence>
<dbReference type="GO" id="GO:0019901">
    <property type="term" value="F:protein kinase binding"/>
    <property type="evidence" value="ECO:0007669"/>
    <property type="project" value="TreeGrafter"/>
</dbReference>
<dbReference type="SUPFAM" id="SSF50156">
    <property type="entry name" value="PDZ domain-like"/>
    <property type="match status" value="3"/>
</dbReference>
<keyword evidence="4" id="KW-0472">Membrane</keyword>
<dbReference type="InterPro" id="IPR050614">
    <property type="entry name" value="Synaptic_Scaffolding_LAP-MAGUK"/>
</dbReference>
<dbReference type="GO" id="GO:0098609">
    <property type="term" value="P:cell-cell adhesion"/>
    <property type="evidence" value="ECO:0007669"/>
    <property type="project" value="TreeGrafter"/>
</dbReference>
<dbReference type="SUPFAM" id="SSF52540">
    <property type="entry name" value="P-loop containing nucleoside triphosphate hydrolases"/>
    <property type="match status" value="1"/>
</dbReference>
<dbReference type="CDD" id="cd00136">
    <property type="entry name" value="PDZ_canonical"/>
    <property type="match status" value="2"/>
</dbReference>
<dbReference type="SMART" id="SM00072">
    <property type="entry name" value="GuKc"/>
    <property type="match status" value="1"/>
</dbReference>
<keyword evidence="2 5" id="KW-0728">SH3 domain</keyword>
<feature type="compositionally biased region" description="Polar residues" evidence="6">
    <location>
        <begin position="61"/>
        <end position="76"/>
    </location>
</feature>
<dbReference type="GeneID" id="16077706"/>
<comment type="subcellular location">
    <subcellularLocation>
        <location evidence="1">Membrane</location>
    </subcellularLocation>
</comment>
<dbReference type="PANTHER" id="PTHR23119:SF51">
    <property type="entry name" value="DISKS LARGE 1 TUMOR SUPPRESSOR PROTEIN"/>
    <property type="match status" value="1"/>
</dbReference>
<name>F2U0X6_SALR5</name>
<dbReference type="STRING" id="946362.F2U0X6"/>
<dbReference type="SMART" id="SM00228">
    <property type="entry name" value="PDZ"/>
    <property type="match status" value="3"/>
</dbReference>
<feature type="domain" description="PDZ" evidence="9">
    <location>
        <begin position="121"/>
        <end position="196"/>
    </location>
</feature>
<dbReference type="AlphaFoldDB" id="F2U0X6"/>
<dbReference type="SUPFAM" id="SSF50044">
    <property type="entry name" value="SH3-domain"/>
    <property type="match status" value="1"/>
</dbReference>
<dbReference type="GO" id="GO:0005886">
    <property type="term" value="C:plasma membrane"/>
    <property type="evidence" value="ECO:0007669"/>
    <property type="project" value="GOC"/>
</dbReference>
<evidence type="ECO:0000256" key="1">
    <source>
        <dbReference type="ARBA" id="ARBA00004370"/>
    </source>
</evidence>
<dbReference type="InterPro" id="IPR001478">
    <property type="entry name" value="PDZ"/>
</dbReference>
<organism evidence="11">
    <name type="scientific">Salpingoeca rosetta (strain ATCC 50818 / BSB-021)</name>
    <dbReference type="NCBI Taxonomy" id="946362"/>
    <lineage>
        <taxon>Eukaryota</taxon>
        <taxon>Choanoflagellata</taxon>
        <taxon>Craspedida</taxon>
        <taxon>Salpingoecidae</taxon>
        <taxon>Salpingoeca</taxon>
    </lineage>
</organism>
<feature type="region of interest" description="Disordered" evidence="6">
    <location>
        <begin position="60"/>
        <end position="88"/>
    </location>
</feature>
<dbReference type="Gene3D" id="2.30.42.10">
    <property type="match status" value="3"/>
</dbReference>
<dbReference type="Gene3D" id="2.30.30.40">
    <property type="entry name" value="SH3 Domains"/>
    <property type="match status" value="1"/>
</dbReference>
<dbReference type="FunFam" id="3.30.63.10:FF:000002">
    <property type="entry name" value="Guanylate kinase 1"/>
    <property type="match status" value="1"/>
</dbReference>
<evidence type="ECO:0000313" key="10">
    <source>
        <dbReference type="EMBL" id="EGD80550.1"/>
    </source>
</evidence>
<dbReference type="InterPro" id="IPR027417">
    <property type="entry name" value="P-loop_NTPase"/>
</dbReference>
<evidence type="ECO:0000313" key="11">
    <source>
        <dbReference type="Proteomes" id="UP000007799"/>
    </source>
</evidence>
<dbReference type="PROSITE" id="PS50002">
    <property type="entry name" value="SH3"/>
    <property type="match status" value="1"/>
</dbReference>
<evidence type="ECO:0000256" key="5">
    <source>
        <dbReference type="PROSITE-ProRule" id="PRU00192"/>
    </source>
</evidence>
<dbReference type="KEGG" id="sre:PTSG_01141"/>
<feature type="domain" description="SH3" evidence="7">
    <location>
        <begin position="478"/>
        <end position="550"/>
    </location>
</feature>
<dbReference type="InterPro" id="IPR020590">
    <property type="entry name" value="Guanylate_kinase_CS"/>
</dbReference>
<evidence type="ECO:0000256" key="4">
    <source>
        <dbReference type="ARBA" id="ARBA00023136"/>
    </source>
</evidence>
<dbReference type="CDD" id="cd00174">
    <property type="entry name" value="SH3"/>
    <property type="match status" value="1"/>
</dbReference>
<dbReference type="Pfam" id="PF07653">
    <property type="entry name" value="SH3_2"/>
    <property type="match status" value="1"/>
</dbReference>
<gene>
    <name evidence="10" type="ORF">PTSG_01141</name>
</gene>
<evidence type="ECO:0000256" key="3">
    <source>
        <dbReference type="ARBA" id="ARBA00022737"/>
    </source>
</evidence>
<dbReference type="GO" id="GO:0045197">
    <property type="term" value="P:establishment or maintenance of epithelial cell apical/basal polarity"/>
    <property type="evidence" value="ECO:0007669"/>
    <property type="project" value="TreeGrafter"/>
</dbReference>
<dbReference type="FunCoup" id="F2U0X6">
    <property type="interactions" value="724"/>
</dbReference>
<dbReference type="PROSITE" id="PS50106">
    <property type="entry name" value="PDZ"/>
    <property type="match status" value="3"/>
</dbReference>
<dbReference type="OrthoDB" id="78824at2759"/>
<dbReference type="PROSITE" id="PS00856">
    <property type="entry name" value="GUANYLATE_KINASE_1"/>
    <property type="match status" value="1"/>
</dbReference>
<dbReference type="eggNOG" id="KOG0708">
    <property type="taxonomic scope" value="Eukaryota"/>
</dbReference>
<dbReference type="InterPro" id="IPR036034">
    <property type="entry name" value="PDZ_sf"/>
</dbReference>
<dbReference type="PANTHER" id="PTHR23119">
    <property type="entry name" value="DISCS LARGE"/>
    <property type="match status" value="1"/>
</dbReference>
<keyword evidence="3" id="KW-0677">Repeat</keyword>
<reference evidence="10" key="1">
    <citation type="submission" date="2009-08" db="EMBL/GenBank/DDBJ databases">
        <title>Annotation of Salpingoeca rosetta.</title>
        <authorList>
            <consortium name="The Broad Institute Genome Sequencing Platform"/>
            <person name="Russ C."/>
            <person name="Cuomo C."/>
            <person name="Burger G."/>
            <person name="Gray M.W."/>
            <person name="Holland P.W.H."/>
            <person name="King N."/>
            <person name="Lang F.B.F."/>
            <person name="Roger A.J."/>
            <person name="Ruiz-Trillo I."/>
            <person name="Young S.K."/>
            <person name="Zeng Q."/>
            <person name="Gargeya S."/>
            <person name="Alvarado L."/>
            <person name="Berlin A."/>
            <person name="Chapman S.B."/>
            <person name="Chen Z."/>
            <person name="Freedman E."/>
            <person name="Gellesch M."/>
            <person name="Goldberg J."/>
            <person name="Griggs A."/>
            <person name="Gujja S."/>
            <person name="Heilman E."/>
            <person name="Heiman D."/>
            <person name="Howarth C."/>
            <person name="Mehta T."/>
            <person name="Neiman D."/>
            <person name="Pearson M."/>
            <person name="Roberts A."/>
            <person name="Saif S."/>
            <person name="Shea T."/>
            <person name="Shenoy N."/>
            <person name="Sisk P."/>
            <person name="Stolte C."/>
            <person name="Sykes S."/>
            <person name="White J."/>
            <person name="Yandava C."/>
            <person name="Haas B."/>
            <person name="Nusbaum C."/>
            <person name="Birren B."/>
        </authorList>
    </citation>
    <scope>NUCLEOTIDE SEQUENCE [LARGE SCALE GENOMIC DNA]</scope>
    <source>
        <strain evidence="10">ATCC 50818</strain>
    </source>
</reference>
<feature type="domain" description="Guanylate kinase-like" evidence="8">
    <location>
        <begin position="604"/>
        <end position="779"/>
    </location>
</feature>
<dbReference type="Gene3D" id="3.40.50.300">
    <property type="entry name" value="P-loop containing nucleotide triphosphate hydrolases"/>
    <property type="match status" value="1"/>
</dbReference>
<dbReference type="OMA" id="WIASSDF"/>
<dbReference type="InterPro" id="IPR008145">
    <property type="entry name" value="GK/Ca_channel_bsu"/>
</dbReference>
<dbReference type="Proteomes" id="UP000007799">
    <property type="component" value="Unassembled WGS sequence"/>
</dbReference>
<accession>F2U0X6</accession>
<dbReference type="Pfam" id="PF00625">
    <property type="entry name" value="Guanylate_kin"/>
    <property type="match status" value="1"/>
</dbReference>
<dbReference type="Pfam" id="PF00595">
    <property type="entry name" value="PDZ"/>
    <property type="match status" value="3"/>
</dbReference>
<proteinExistence type="predicted"/>
<dbReference type="InterPro" id="IPR036028">
    <property type="entry name" value="SH3-like_dom_sf"/>
</dbReference>
<evidence type="ECO:0000259" key="8">
    <source>
        <dbReference type="PROSITE" id="PS50052"/>
    </source>
</evidence>
<evidence type="ECO:0000259" key="9">
    <source>
        <dbReference type="PROSITE" id="PS50106"/>
    </source>
</evidence>
<keyword evidence="11" id="KW-1185">Reference proteome</keyword>